<evidence type="ECO:0000313" key="3">
    <source>
        <dbReference type="Proteomes" id="UP001608902"/>
    </source>
</evidence>
<sequence>MGQLLQKFRPEEISLCAEDPHTPSQAKDDKGHHELIDPRSPTVGISRTPLEVENTPKRITSVDSPTSFTKKTTSKSRSLHQRVLERRVDITP</sequence>
<dbReference type="Proteomes" id="UP001608902">
    <property type="component" value="Unassembled WGS sequence"/>
</dbReference>
<reference evidence="2 3" key="1">
    <citation type="submission" date="2024-08" db="EMBL/GenBank/DDBJ databases">
        <title>Gnathostoma spinigerum genome.</title>
        <authorList>
            <person name="Gonzalez-Bertolin B."/>
            <person name="Monzon S."/>
            <person name="Zaballos A."/>
            <person name="Jimenez P."/>
            <person name="Dekumyoy P."/>
            <person name="Varona S."/>
            <person name="Cuesta I."/>
            <person name="Sumanam S."/>
            <person name="Adisakwattana P."/>
            <person name="Gasser R.B."/>
            <person name="Hernandez-Gonzalez A."/>
            <person name="Young N.D."/>
            <person name="Perteguer M.J."/>
        </authorList>
    </citation>
    <scope>NUCLEOTIDE SEQUENCE [LARGE SCALE GENOMIC DNA]</scope>
    <source>
        <strain evidence="2">AL3</strain>
        <tissue evidence="2">Liver</tissue>
    </source>
</reference>
<organism evidence="2 3">
    <name type="scientific">Gnathostoma spinigerum</name>
    <dbReference type="NCBI Taxonomy" id="75299"/>
    <lineage>
        <taxon>Eukaryota</taxon>
        <taxon>Metazoa</taxon>
        <taxon>Ecdysozoa</taxon>
        <taxon>Nematoda</taxon>
        <taxon>Chromadorea</taxon>
        <taxon>Rhabditida</taxon>
        <taxon>Spirurina</taxon>
        <taxon>Gnathostomatomorpha</taxon>
        <taxon>Gnathostomatoidea</taxon>
        <taxon>Gnathostomatidae</taxon>
        <taxon>Gnathostoma</taxon>
    </lineage>
</organism>
<dbReference type="AlphaFoldDB" id="A0ABD6EPJ9"/>
<feature type="region of interest" description="Disordered" evidence="1">
    <location>
        <begin position="1"/>
        <end position="46"/>
    </location>
</feature>
<feature type="compositionally biased region" description="Basic and acidic residues" evidence="1">
    <location>
        <begin position="8"/>
        <end position="37"/>
    </location>
</feature>
<name>A0ABD6EPJ9_9BILA</name>
<evidence type="ECO:0000256" key="1">
    <source>
        <dbReference type="SAM" id="MobiDB-lite"/>
    </source>
</evidence>
<gene>
    <name evidence="2" type="ORF">AB6A40_005311</name>
</gene>
<feature type="region of interest" description="Disordered" evidence="1">
    <location>
        <begin position="59"/>
        <end position="92"/>
    </location>
</feature>
<accession>A0ABD6EPJ9</accession>
<proteinExistence type="predicted"/>
<protein>
    <submittedName>
        <fullName evidence="2">Uncharacterized protein</fullName>
    </submittedName>
</protein>
<keyword evidence="3" id="KW-1185">Reference proteome</keyword>
<feature type="compositionally biased region" description="Basic and acidic residues" evidence="1">
    <location>
        <begin position="82"/>
        <end position="92"/>
    </location>
</feature>
<comment type="caution">
    <text evidence="2">The sequence shown here is derived from an EMBL/GenBank/DDBJ whole genome shotgun (WGS) entry which is preliminary data.</text>
</comment>
<evidence type="ECO:0000313" key="2">
    <source>
        <dbReference type="EMBL" id="MFH4978602.1"/>
    </source>
</evidence>
<dbReference type="EMBL" id="JBGFUD010003334">
    <property type="protein sequence ID" value="MFH4978602.1"/>
    <property type="molecule type" value="Genomic_DNA"/>
</dbReference>